<keyword evidence="7" id="KW-1185">Reference proteome</keyword>
<feature type="region of interest" description="Disordered" evidence="5">
    <location>
        <begin position="1619"/>
        <end position="1650"/>
    </location>
</feature>
<keyword evidence="1" id="KW-0433">Leucine-rich repeat</keyword>
<evidence type="ECO:0000313" key="6">
    <source>
        <dbReference type="EMBL" id="CAB9520366.1"/>
    </source>
</evidence>
<dbReference type="PANTHER" id="PTHR48051:SF1">
    <property type="entry name" value="RAS SUPPRESSOR PROTEIN 1"/>
    <property type="match status" value="1"/>
</dbReference>
<feature type="compositionally biased region" description="Low complexity" evidence="5">
    <location>
        <begin position="60"/>
        <end position="72"/>
    </location>
</feature>
<sequence length="1928" mass="212173">MSSSSSSKPRPIHHLQRDLRSTPDEAEPSYSYEQESFLAQREDEHEDAFHRSYNRRDSTGSHNSVNNNNNKGDSSRDLNNGDGTKNAGAGAGGAAGSNGSFWRMEALQKSGNQAPAARSAVMSSPLQSARTRTMGGGKGGLKKKQSGGGGTSLLGAALNAASSAVSGVSGGNHNDSSRNESQAPAKGNARHASAPTAVASPPTSQRNVSSKKKKETSKQRQAERRQKLEVQSEHDLGHLMNNNANQHLPPTTVVTTTTTNNLRGMSDTLPENDTYNPPPRHQSEGASPADAATDAGEADTGSTPFGWGADTSGSLSVADASTAADTVATAATGRSSAEAGSSLLFGKPTNGSVLLGKSSSLIFPTGVEPSTSAGRGTSIGSVGRGSTQASSSDYAANNLKRRKVNLLLDQCETVRFPFKKKLILNDLGLAAADIPVKDLCGTSLGQSLHKLSLAGNRLGYIPGKLVMNLPVLKHLDLSQCELHHLPETWYLPNLRRLNLSHNRLTDFPEETMLEGLPELQELNMYGNKVAEIIIPHSNSANKRQVLSKLETLNLGYNDLSYLPDDLDLLKSLRTLKVMNNFLEKVPIRVCDMDLRMIDVSSNPVIQPPIETCERGISSMKRYYHCLRMEENQAASSSNQSKSTSYLDEFQKNVKKTKKKVSYGLLKAPKLLMPGVQRSPSAPQAQPSAAATRQVSDEASMSQSSAATAPTHQQSAPVPSSITSSPTPSEDRKMPAIASRSKSEGAQPIAPVPATVEEDEEGPISPQRASYSLADSAESSIDASTANQYYVEVKPQHEQVHSPESITVNDTLKVIFVGMAMVGKTSMIKRLIEGENAIIPSHDDRTVGVDIYEWDNRKDKRFEHIDSRIIFEDKELERSICEARGIDKHDVDVKFSVWDFAGQHVYHATHQLFFSPRALYVLVWDMGATNRGTLRRKNSRADERGAFKLSYDSSDEEESEEEDDFDVESELVARIVPYIETLMKKYNSGESEGGIEEAKRRCRVMKNRLLRHEERRIEGIQQRLKEYHDSNRANDEGAVRLQKLLDSYTRPKLIFWGDDDPVVRVSGSMYTGFDDLTKKIIDIATGRFKGQWQHPIFRGHIGARIPRMRLEVREAVRNLRNRFKVVEWGYFLDQLKDRGLASVEDISDALHFLTNVGELSYFGAVLTDKQTRNTLRRDNIRKAARAYRRSAADDSDDDDLLDDDDFDDDYEEGATFLSVDDTTLANSAQVTEESSLTNSLPDWNMNGLSQFVFLNPRWLVAAVACILRHDLDREIQETRRSLSATERNASVAPSFYDAHLNCPVITARDAKMLWQAKKITKKAADRALKSSSNMTVTPFEFLLLLLIRFGVFVPIDLSIEKAFLGGKDYAGQEDASGGALPSEVSISDTTTTDPTTTADDSPLQAKFFFLPSLLGPGEPAEAWTYKNSESWKITLAHSVLFPDGVPPGLMERITASVLSNVYAVAQKTRQSEKPKGRLSVKEVLCWRTAFYLKLGTQSSDNKESIVEIFTHLVDRDSNMCVGSDYMGIGMRRLITSAKGQVGDRGRKIWEGGYLLVVQSVARVMEEYGGLEFERQAFCTDCLAKSALSRTSAWDFTVLRAAVLNGDGTLRCRDGHRVDTSLIAGPSNEPKRVDKEREKHVEDEPGGQKDPTVPVKELLRGVVVVGLFDGKTRKVVRVGSGFVVDKKRGLIVTASHTLMNIWGDKNTPFGENYYGLRQGKVVIGVIPRQKEASSNADATMAMFRYFAVIVTKDPSIDKGECHLDACVLRITTRMENDVGGDGDGCGDQPERLLLNNPDALKKEKLQALKITEKVELDEQVRILGYNQGGEGLLGPGQSLNRYVDFARGYVCKMFSGDISEEEYQRHRFKPRKEIVVICPTIGGHSGGPCVNQQGEVIGILSRADPAESQRCYLVPTNEWKSLVKQAKNMM</sequence>
<proteinExistence type="predicted"/>
<evidence type="ECO:0000256" key="3">
    <source>
        <dbReference type="ARBA" id="ARBA00023026"/>
    </source>
</evidence>
<keyword evidence="4" id="KW-0175">Coiled coil</keyword>
<protein>
    <submittedName>
        <fullName evidence="6">NADH dehydrogenase (Ubiquinone) complex I, assembly factor 6</fullName>
    </submittedName>
</protein>
<dbReference type="Proteomes" id="UP001153069">
    <property type="component" value="Unassembled WGS sequence"/>
</dbReference>
<feature type="compositionally biased region" description="Low complexity" evidence="5">
    <location>
        <begin position="153"/>
        <end position="167"/>
    </location>
</feature>
<keyword evidence="2" id="KW-0677">Repeat</keyword>
<dbReference type="InterPro" id="IPR043504">
    <property type="entry name" value="Peptidase_S1_PA_chymotrypsin"/>
</dbReference>
<dbReference type="InterPro" id="IPR050216">
    <property type="entry name" value="LRR_domain-containing"/>
</dbReference>
<dbReference type="InterPro" id="IPR003591">
    <property type="entry name" value="Leu-rich_rpt_typical-subtyp"/>
</dbReference>
<dbReference type="PROSITE" id="PS51450">
    <property type="entry name" value="LRR"/>
    <property type="match status" value="2"/>
</dbReference>
<evidence type="ECO:0000256" key="1">
    <source>
        <dbReference type="ARBA" id="ARBA00022614"/>
    </source>
</evidence>
<feature type="region of interest" description="Disordered" evidence="5">
    <location>
        <begin position="1373"/>
        <end position="1399"/>
    </location>
</feature>
<accession>A0A9N8EJF0</accession>
<name>A0A9N8EJF0_9STRA</name>
<feature type="compositionally biased region" description="Low complexity" evidence="5">
    <location>
        <begin position="676"/>
        <end position="690"/>
    </location>
</feature>
<feature type="compositionally biased region" description="Low complexity" evidence="5">
    <location>
        <begin position="714"/>
        <end position="727"/>
    </location>
</feature>
<dbReference type="Gene3D" id="3.40.50.300">
    <property type="entry name" value="P-loop containing nucleotide triphosphate hydrolases"/>
    <property type="match status" value="1"/>
</dbReference>
<dbReference type="InterPro" id="IPR001611">
    <property type="entry name" value="Leu-rich_rpt"/>
</dbReference>
<comment type="caution">
    <text evidence="6">The sequence shown here is derived from an EMBL/GenBank/DDBJ whole genome shotgun (WGS) entry which is preliminary data.</text>
</comment>
<feature type="compositionally biased region" description="Low complexity" evidence="5">
    <location>
        <begin position="284"/>
        <end position="303"/>
    </location>
</feature>
<dbReference type="SMART" id="SM00369">
    <property type="entry name" value="LRR_TYP"/>
    <property type="match status" value="5"/>
</dbReference>
<organism evidence="6 7">
    <name type="scientific">Seminavis robusta</name>
    <dbReference type="NCBI Taxonomy" id="568900"/>
    <lineage>
        <taxon>Eukaryota</taxon>
        <taxon>Sar</taxon>
        <taxon>Stramenopiles</taxon>
        <taxon>Ochrophyta</taxon>
        <taxon>Bacillariophyta</taxon>
        <taxon>Bacillariophyceae</taxon>
        <taxon>Bacillariophycidae</taxon>
        <taxon>Naviculales</taxon>
        <taxon>Naviculaceae</taxon>
        <taxon>Seminavis</taxon>
    </lineage>
</organism>
<keyword evidence="3" id="KW-0843">Virulence</keyword>
<dbReference type="EMBL" id="CAICTM010001095">
    <property type="protein sequence ID" value="CAB9520366.1"/>
    <property type="molecule type" value="Genomic_DNA"/>
</dbReference>
<feature type="coiled-coil region" evidence="4">
    <location>
        <begin position="994"/>
        <end position="1029"/>
    </location>
</feature>
<dbReference type="SUPFAM" id="SSF52058">
    <property type="entry name" value="L domain-like"/>
    <property type="match status" value="1"/>
</dbReference>
<dbReference type="PANTHER" id="PTHR48051">
    <property type="match status" value="1"/>
</dbReference>
<dbReference type="Pfam" id="PF08477">
    <property type="entry name" value="Roc"/>
    <property type="match status" value="1"/>
</dbReference>
<feature type="compositionally biased region" description="Polar residues" evidence="5">
    <location>
        <begin position="692"/>
        <end position="713"/>
    </location>
</feature>
<dbReference type="OrthoDB" id="44077at2759"/>
<feature type="compositionally biased region" description="Polar residues" evidence="5">
    <location>
        <begin position="121"/>
        <end position="131"/>
    </location>
</feature>
<feature type="region of interest" description="Disordered" evidence="5">
    <location>
        <begin position="1"/>
        <end position="310"/>
    </location>
</feature>
<feature type="compositionally biased region" description="Basic and acidic residues" evidence="5">
    <location>
        <begin position="40"/>
        <end position="59"/>
    </location>
</feature>
<reference evidence="6" key="1">
    <citation type="submission" date="2020-06" db="EMBL/GenBank/DDBJ databases">
        <authorList>
            <consortium name="Plant Systems Biology data submission"/>
        </authorList>
    </citation>
    <scope>NUCLEOTIDE SEQUENCE</scope>
    <source>
        <strain evidence="6">D6</strain>
    </source>
</reference>
<feature type="compositionally biased region" description="Basic and acidic residues" evidence="5">
    <location>
        <begin position="216"/>
        <end position="237"/>
    </location>
</feature>
<feature type="region of interest" description="Disordered" evidence="5">
    <location>
        <begin position="674"/>
        <end position="766"/>
    </location>
</feature>
<dbReference type="InterPro" id="IPR032675">
    <property type="entry name" value="LRR_dom_sf"/>
</dbReference>
<dbReference type="Gene3D" id="3.80.10.10">
    <property type="entry name" value="Ribonuclease Inhibitor"/>
    <property type="match status" value="1"/>
</dbReference>
<evidence type="ECO:0000313" key="7">
    <source>
        <dbReference type="Proteomes" id="UP001153069"/>
    </source>
</evidence>
<dbReference type="PRINTS" id="PR00449">
    <property type="entry name" value="RASTRNSFRMNG"/>
</dbReference>
<feature type="region of interest" description="Disordered" evidence="5">
    <location>
        <begin position="366"/>
        <end position="394"/>
    </location>
</feature>
<feature type="compositionally biased region" description="Low complexity" evidence="5">
    <location>
        <begin position="192"/>
        <end position="204"/>
    </location>
</feature>
<feature type="compositionally biased region" description="Basic and acidic residues" evidence="5">
    <location>
        <begin position="1627"/>
        <end position="1645"/>
    </location>
</feature>
<dbReference type="SUPFAM" id="SSF50494">
    <property type="entry name" value="Trypsin-like serine proteases"/>
    <property type="match status" value="1"/>
</dbReference>
<dbReference type="GO" id="GO:0005737">
    <property type="term" value="C:cytoplasm"/>
    <property type="evidence" value="ECO:0007669"/>
    <property type="project" value="TreeGrafter"/>
</dbReference>
<evidence type="ECO:0000256" key="4">
    <source>
        <dbReference type="SAM" id="Coils"/>
    </source>
</evidence>
<dbReference type="InterPro" id="IPR027417">
    <property type="entry name" value="P-loop_NTPase"/>
</dbReference>
<dbReference type="Gene3D" id="2.40.10.10">
    <property type="entry name" value="Trypsin-like serine proteases"/>
    <property type="match status" value="1"/>
</dbReference>
<evidence type="ECO:0000256" key="5">
    <source>
        <dbReference type="SAM" id="MobiDB-lite"/>
    </source>
</evidence>
<dbReference type="InterPro" id="IPR009003">
    <property type="entry name" value="Peptidase_S1_PA"/>
</dbReference>
<gene>
    <name evidence="6" type="ORF">SEMRO_1097_G240830.1</name>
</gene>
<dbReference type="Pfam" id="PF13365">
    <property type="entry name" value="Trypsin_2"/>
    <property type="match status" value="1"/>
</dbReference>
<feature type="compositionally biased region" description="Polar residues" evidence="5">
    <location>
        <begin position="240"/>
        <end position="249"/>
    </location>
</feature>
<dbReference type="SUPFAM" id="SSF52540">
    <property type="entry name" value="P-loop containing nucleoside triphosphate hydrolases"/>
    <property type="match status" value="1"/>
</dbReference>
<dbReference type="Pfam" id="PF13855">
    <property type="entry name" value="LRR_8"/>
    <property type="match status" value="1"/>
</dbReference>
<dbReference type="SMART" id="SM00364">
    <property type="entry name" value="LRR_BAC"/>
    <property type="match status" value="3"/>
</dbReference>
<evidence type="ECO:0000256" key="2">
    <source>
        <dbReference type="ARBA" id="ARBA00022737"/>
    </source>
</evidence>
<feature type="compositionally biased region" description="Low complexity" evidence="5">
    <location>
        <begin position="1387"/>
        <end position="1399"/>
    </location>
</feature>